<keyword evidence="6" id="KW-0808">Transferase</keyword>
<name>A0A975YQ82_9VIBR</name>
<dbReference type="Proteomes" id="UP000694232">
    <property type="component" value="Chromosome 1"/>
</dbReference>
<comment type="cofactor">
    <cofactor evidence="1">
        <name>Mg(2+)</name>
        <dbReference type="ChEBI" id="CHEBI:18420"/>
    </cofactor>
</comment>
<evidence type="ECO:0000256" key="2">
    <source>
        <dbReference type="ARBA" id="ARBA00012528"/>
    </source>
</evidence>
<feature type="domain" description="GGDEF" evidence="5">
    <location>
        <begin position="478"/>
        <end position="602"/>
    </location>
</feature>
<dbReference type="EC" id="2.7.7.65" evidence="2"/>
<evidence type="ECO:0000259" key="5">
    <source>
        <dbReference type="PROSITE" id="PS50887"/>
    </source>
</evidence>
<evidence type="ECO:0000313" key="7">
    <source>
        <dbReference type="Proteomes" id="UP000694232"/>
    </source>
</evidence>
<dbReference type="GO" id="GO:1902201">
    <property type="term" value="P:negative regulation of bacterial-type flagellum-dependent cell motility"/>
    <property type="evidence" value="ECO:0007669"/>
    <property type="project" value="TreeGrafter"/>
</dbReference>
<dbReference type="InterPro" id="IPR000160">
    <property type="entry name" value="GGDEF_dom"/>
</dbReference>
<dbReference type="PROSITE" id="PS50887">
    <property type="entry name" value="GGDEF"/>
    <property type="match status" value="1"/>
</dbReference>
<reference evidence="6" key="1">
    <citation type="submission" date="2021-06" db="EMBL/GenBank/DDBJ databases">
        <title>Vibrio nov. sp., novel gut bacterium isolated from Yellow Sea oyster.</title>
        <authorList>
            <person name="Muhammad N."/>
            <person name="Nguyen T.H."/>
            <person name="Lee Y.-J."/>
            <person name="Ko J."/>
            <person name="Kim S.-G."/>
        </authorList>
    </citation>
    <scope>NUCLEOTIDE SEQUENCE</scope>
    <source>
        <strain evidence="6">OG9-811</strain>
    </source>
</reference>
<dbReference type="InterPro" id="IPR048760">
    <property type="entry name" value="VP0354-like_sensor_dom"/>
</dbReference>
<evidence type="ECO:0000256" key="1">
    <source>
        <dbReference type="ARBA" id="ARBA00001946"/>
    </source>
</evidence>
<dbReference type="GO" id="GO:0005886">
    <property type="term" value="C:plasma membrane"/>
    <property type="evidence" value="ECO:0007669"/>
    <property type="project" value="TreeGrafter"/>
</dbReference>
<dbReference type="CDD" id="cd01949">
    <property type="entry name" value="GGDEF"/>
    <property type="match status" value="1"/>
</dbReference>
<dbReference type="NCBIfam" id="TIGR00254">
    <property type="entry name" value="GGDEF"/>
    <property type="match status" value="1"/>
</dbReference>
<dbReference type="KEGG" id="vos:KNV97_16575"/>
<dbReference type="PANTHER" id="PTHR45138:SF9">
    <property type="entry name" value="DIGUANYLATE CYCLASE DGCM-RELATED"/>
    <property type="match status" value="1"/>
</dbReference>
<dbReference type="EMBL" id="CP076643">
    <property type="protein sequence ID" value="QXO19366.1"/>
    <property type="molecule type" value="Genomic_DNA"/>
</dbReference>
<keyword evidence="3" id="KW-0472">Membrane</keyword>
<dbReference type="Pfam" id="PF21623">
    <property type="entry name" value="HK_sensor_dom_bact"/>
    <property type="match status" value="1"/>
</dbReference>
<proteinExistence type="predicted"/>
<keyword evidence="6" id="KW-0548">Nucleotidyltransferase</keyword>
<dbReference type="GO" id="GO:0043709">
    <property type="term" value="P:cell adhesion involved in single-species biofilm formation"/>
    <property type="evidence" value="ECO:0007669"/>
    <property type="project" value="TreeGrafter"/>
</dbReference>
<gene>
    <name evidence="6" type="ORF">KNV97_16575</name>
</gene>
<dbReference type="InterPro" id="IPR000014">
    <property type="entry name" value="PAS"/>
</dbReference>
<dbReference type="PROSITE" id="PS50112">
    <property type="entry name" value="PAS"/>
    <property type="match status" value="1"/>
</dbReference>
<feature type="transmembrane region" description="Helical" evidence="3">
    <location>
        <begin position="295"/>
        <end position="316"/>
    </location>
</feature>
<keyword evidence="3" id="KW-0812">Transmembrane</keyword>
<dbReference type="NCBIfam" id="TIGR00229">
    <property type="entry name" value="sensory_box"/>
    <property type="match status" value="1"/>
</dbReference>
<protein>
    <recommendedName>
        <fullName evidence="2">diguanylate cyclase</fullName>
        <ecNumber evidence="2">2.7.7.65</ecNumber>
    </recommendedName>
</protein>
<dbReference type="CDD" id="cd00130">
    <property type="entry name" value="PAS"/>
    <property type="match status" value="1"/>
</dbReference>
<feature type="domain" description="PAS" evidence="4">
    <location>
        <begin position="320"/>
        <end position="391"/>
    </location>
</feature>
<dbReference type="InterPro" id="IPR050469">
    <property type="entry name" value="Diguanylate_Cyclase"/>
</dbReference>
<keyword evidence="3" id="KW-1133">Transmembrane helix</keyword>
<evidence type="ECO:0000259" key="4">
    <source>
        <dbReference type="PROSITE" id="PS50112"/>
    </source>
</evidence>
<keyword evidence="7" id="KW-1185">Reference proteome</keyword>
<dbReference type="PANTHER" id="PTHR45138">
    <property type="entry name" value="REGULATORY COMPONENTS OF SENSORY TRANSDUCTION SYSTEM"/>
    <property type="match status" value="1"/>
</dbReference>
<evidence type="ECO:0000256" key="3">
    <source>
        <dbReference type="SAM" id="Phobius"/>
    </source>
</evidence>
<sequence>MLTATAAYYSQRYQVIKQASIIEIAQSGLNQLTYSEREFANSQEQLFSVVDLLGDGQLTADFALDPSEHNKNQLESMFVSVLKSQKCYNHIRFVDNQGIEKLRVDYYPHTHSAQSTEDRHDHSQSGFFRYAQTLAADDIGIWSSQHALGPDVDLTLPSIQVIRPVSVLDKRYGYIMVSVEPWNLANRLNYVLNNELRPQLVSEQGIYLAASGRDYRDAPGQGSLRGESLAQRFPLSWNEIKQIQNGYTQEKGHLLIFTTFDLSADQKLHLVITLSPEQLEQRLQRDVDDLVKQGIFVFLLLLVFILPTLSMALHYHRRNIESKLARAALEGMSAVMISDTSHQVIKVNQEFENITGLSSERVVGRNGLKTLLSQQGIEYIMHVLELVEQAQFWQGEVEFVTPEQRHLTTIMRIQAISEAGRISYYITSLVDISEHKALENKLRELSEKDSLTHLWNRRKFEQELQAQTQLVARYPDSHDACLVLIDIDFFKRINDEQGHDAGDRVIAQVADLLVSQLRTTDFISRIGGEEFAVIMPHTAIDEAQAVVERLRHAVDLDQSLTVTISAGITDLNQDSTRSYKCADIALYESKTLGRNRVSLCYSCDDIA</sequence>
<dbReference type="FunFam" id="3.30.70.270:FF:000001">
    <property type="entry name" value="Diguanylate cyclase domain protein"/>
    <property type="match status" value="1"/>
</dbReference>
<organism evidence="6 7">
    <name type="scientific">Vibrio ostreae</name>
    <dbReference type="NCBI Taxonomy" id="2841925"/>
    <lineage>
        <taxon>Bacteria</taxon>
        <taxon>Pseudomonadati</taxon>
        <taxon>Pseudomonadota</taxon>
        <taxon>Gammaproteobacteria</taxon>
        <taxon>Vibrionales</taxon>
        <taxon>Vibrionaceae</taxon>
        <taxon>Vibrio</taxon>
    </lineage>
</organism>
<accession>A0A975YQ82</accession>
<dbReference type="GO" id="GO:0052621">
    <property type="term" value="F:diguanylate cyclase activity"/>
    <property type="evidence" value="ECO:0007669"/>
    <property type="project" value="UniProtKB-EC"/>
</dbReference>
<dbReference type="SMART" id="SM00267">
    <property type="entry name" value="GGDEF"/>
    <property type="match status" value="1"/>
</dbReference>
<dbReference type="Pfam" id="PF13426">
    <property type="entry name" value="PAS_9"/>
    <property type="match status" value="1"/>
</dbReference>
<dbReference type="AlphaFoldDB" id="A0A975YQ82"/>
<evidence type="ECO:0000313" key="6">
    <source>
        <dbReference type="EMBL" id="QXO19366.1"/>
    </source>
</evidence>
<dbReference type="Pfam" id="PF00990">
    <property type="entry name" value="GGDEF"/>
    <property type="match status" value="1"/>
</dbReference>